<evidence type="ECO:0000256" key="3">
    <source>
        <dbReference type="ARBA" id="ARBA00047202"/>
    </source>
</evidence>
<proteinExistence type="inferred from homology"/>
<evidence type="ECO:0000313" key="5">
    <source>
        <dbReference type="Proteomes" id="UP000695007"/>
    </source>
</evidence>
<dbReference type="GO" id="GO:0008017">
    <property type="term" value="F:microtubule binding"/>
    <property type="evidence" value="ECO:0007669"/>
    <property type="project" value="InterPro"/>
</dbReference>
<name>A0AAJ6YVW7_9HYME</name>
<reference evidence="6" key="1">
    <citation type="submission" date="2025-08" db="UniProtKB">
        <authorList>
            <consortium name="RefSeq"/>
        </authorList>
    </citation>
    <scope>IDENTIFICATION</scope>
</reference>
<dbReference type="Pfam" id="PF07160">
    <property type="entry name" value="SKA1"/>
    <property type="match status" value="1"/>
</dbReference>
<keyword evidence="5" id="KW-1185">Reference proteome</keyword>
<dbReference type="Proteomes" id="UP000695007">
    <property type="component" value="Unplaced"/>
</dbReference>
<dbReference type="GO" id="GO:0072686">
    <property type="term" value="C:mitotic spindle"/>
    <property type="evidence" value="ECO:0007669"/>
    <property type="project" value="TreeGrafter"/>
</dbReference>
<dbReference type="GO" id="GO:0000278">
    <property type="term" value="P:mitotic cell cycle"/>
    <property type="evidence" value="ECO:0007669"/>
    <property type="project" value="TreeGrafter"/>
</dbReference>
<sequence length="281" mass="32908">MAAYHISSSLENLLLVQSQKLQDLEKTTELLRSKNIIHDDLIHAYKEVSFITNGIQLLKEDIKTMKDNNERCKELSTILKSLDHQIQHMENNIPSKIQEYINSELPENISNKYSTEEYVNNTINNMTVCNSDNINNHVISDVKSCKKILFNEPEIPQIQIVTEEEFIKIPKYIIGRYPLEILNNLVYNINQIIKTKYSFINLGKNAARKKGELDLYLHYTKDQTSLGIDEENLYFFTSDDYEKYIKLKIDKTKLNLLIALRHCKRLREIRSAKTVYYALII</sequence>
<dbReference type="GO" id="GO:0031110">
    <property type="term" value="P:regulation of microtubule polymerization or depolymerization"/>
    <property type="evidence" value="ECO:0007669"/>
    <property type="project" value="TreeGrafter"/>
</dbReference>
<dbReference type="GO" id="GO:0007059">
    <property type="term" value="P:chromosome segregation"/>
    <property type="evidence" value="ECO:0007669"/>
    <property type="project" value="InterPro"/>
</dbReference>
<evidence type="ECO:0000256" key="4">
    <source>
        <dbReference type="SAM" id="Coils"/>
    </source>
</evidence>
<organism evidence="5 6">
    <name type="scientific">Ceratosolen solmsi marchali</name>
    <dbReference type="NCBI Taxonomy" id="326594"/>
    <lineage>
        <taxon>Eukaryota</taxon>
        <taxon>Metazoa</taxon>
        <taxon>Ecdysozoa</taxon>
        <taxon>Arthropoda</taxon>
        <taxon>Hexapoda</taxon>
        <taxon>Insecta</taxon>
        <taxon>Pterygota</taxon>
        <taxon>Neoptera</taxon>
        <taxon>Endopterygota</taxon>
        <taxon>Hymenoptera</taxon>
        <taxon>Apocrita</taxon>
        <taxon>Proctotrupomorpha</taxon>
        <taxon>Chalcidoidea</taxon>
        <taxon>Agaonidae</taxon>
        <taxon>Agaoninae</taxon>
        <taxon>Ceratosolen</taxon>
    </lineage>
</organism>
<dbReference type="AlphaFoldDB" id="A0AAJ6YVW7"/>
<evidence type="ECO:0000256" key="2">
    <source>
        <dbReference type="ARBA" id="ARBA00047182"/>
    </source>
</evidence>
<dbReference type="InterPro" id="IPR009829">
    <property type="entry name" value="SKA1"/>
</dbReference>
<dbReference type="GO" id="GO:0005876">
    <property type="term" value="C:spindle microtubule"/>
    <property type="evidence" value="ECO:0007669"/>
    <property type="project" value="TreeGrafter"/>
</dbReference>
<accession>A0AAJ6YVW7</accession>
<feature type="coiled-coil region" evidence="4">
    <location>
        <begin position="55"/>
        <end position="92"/>
    </location>
</feature>
<dbReference type="RefSeq" id="XP_011505327.1">
    <property type="nucleotide sequence ID" value="XM_011507025.1"/>
</dbReference>
<gene>
    <name evidence="6" type="primary">LOC105368109</name>
</gene>
<dbReference type="KEGG" id="csol:105368109"/>
<dbReference type="GeneID" id="105368109"/>
<keyword evidence="4" id="KW-0175">Coiled coil</keyword>
<comment type="similarity">
    <text evidence="1">Belongs to the SKA1 family.</text>
</comment>
<evidence type="ECO:0000256" key="1">
    <source>
        <dbReference type="ARBA" id="ARBA00006836"/>
    </source>
</evidence>
<evidence type="ECO:0000313" key="6">
    <source>
        <dbReference type="RefSeq" id="XP_011505327.1"/>
    </source>
</evidence>
<dbReference type="PANTHER" id="PTHR28573:SF1">
    <property type="entry name" value="SPINDLE AND KINETOCHORE-ASSOCIATED PROTEIN 1"/>
    <property type="match status" value="1"/>
</dbReference>
<dbReference type="PANTHER" id="PTHR28573">
    <property type="entry name" value="SPINDLE AND KINETOCHORE-ASSOCIATED PROTEIN 1"/>
    <property type="match status" value="1"/>
</dbReference>
<protein>
    <recommendedName>
        <fullName evidence="2">SKA complex subunit 1</fullName>
    </recommendedName>
    <alternativeName>
        <fullName evidence="3">Spindle and kinetochore-associated protein 1</fullName>
    </alternativeName>
</protein>
<dbReference type="GO" id="GO:0051301">
    <property type="term" value="P:cell division"/>
    <property type="evidence" value="ECO:0007669"/>
    <property type="project" value="InterPro"/>
</dbReference>
<dbReference type="GO" id="GO:0000940">
    <property type="term" value="C:outer kinetochore"/>
    <property type="evidence" value="ECO:0007669"/>
    <property type="project" value="TreeGrafter"/>
</dbReference>
<dbReference type="InterPro" id="IPR042031">
    <property type="entry name" value="SKA1_MBD_sf"/>
</dbReference>
<dbReference type="Gene3D" id="1.10.10.1890">
    <property type="entry name" value="Ska1 microtubule binding domain-like"/>
    <property type="match status" value="1"/>
</dbReference>